<name>A0A0D0PZI5_9RHOB</name>
<dbReference type="PANTHER" id="PTHR33619">
    <property type="entry name" value="POLYSACCHARIDE EXPORT PROTEIN GFCE-RELATED"/>
    <property type="match status" value="1"/>
</dbReference>
<dbReference type="PANTHER" id="PTHR33619:SF3">
    <property type="entry name" value="POLYSACCHARIDE EXPORT PROTEIN GFCE-RELATED"/>
    <property type="match status" value="1"/>
</dbReference>
<evidence type="ECO:0000259" key="2">
    <source>
        <dbReference type="Pfam" id="PF02563"/>
    </source>
</evidence>
<keyword evidence="1" id="KW-0732">Signal</keyword>
<dbReference type="Proteomes" id="UP000035100">
    <property type="component" value="Unassembled WGS sequence"/>
</dbReference>
<reference evidence="3 4" key="1">
    <citation type="submission" date="2013-01" db="EMBL/GenBank/DDBJ databases">
        <authorList>
            <person name="Fiebig A."/>
            <person name="Goeker M."/>
            <person name="Klenk H.-P.P."/>
        </authorList>
    </citation>
    <scope>NUCLEOTIDE SEQUENCE [LARGE SCALE GENOMIC DNA]</scope>
    <source>
        <strain evidence="3 4">DSM 24838</strain>
    </source>
</reference>
<dbReference type="OrthoDB" id="197007at2"/>
<gene>
    <name evidence="3" type="ORF">Wenmar_03719</name>
</gene>
<evidence type="ECO:0000256" key="1">
    <source>
        <dbReference type="ARBA" id="ARBA00022729"/>
    </source>
</evidence>
<dbReference type="GO" id="GO:0015159">
    <property type="term" value="F:polysaccharide transmembrane transporter activity"/>
    <property type="evidence" value="ECO:0007669"/>
    <property type="project" value="InterPro"/>
</dbReference>
<accession>A0A0D0PZI5</accession>
<keyword evidence="4" id="KW-1185">Reference proteome</keyword>
<dbReference type="Pfam" id="PF02563">
    <property type="entry name" value="Poly_export"/>
    <property type="match status" value="1"/>
</dbReference>
<protein>
    <submittedName>
        <fullName evidence="3">Periplasmic protein involved in polysaccharide export</fullName>
    </submittedName>
</protein>
<evidence type="ECO:0000313" key="3">
    <source>
        <dbReference type="EMBL" id="KIQ67759.1"/>
    </source>
</evidence>
<organism evidence="3 4">
    <name type="scientific">Wenxinia marina DSM 24838</name>
    <dbReference type="NCBI Taxonomy" id="1123501"/>
    <lineage>
        <taxon>Bacteria</taxon>
        <taxon>Pseudomonadati</taxon>
        <taxon>Pseudomonadota</taxon>
        <taxon>Alphaproteobacteria</taxon>
        <taxon>Rhodobacterales</taxon>
        <taxon>Roseobacteraceae</taxon>
        <taxon>Wenxinia</taxon>
    </lineage>
</organism>
<comment type="caution">
    <text evidence="3">The sequence shown here is derived from an EMBL/GenBank/DDBJ whole genome shotgun (WGS) entry which is preliminary data.</text>
</comment>
<dbReference type="STRING" id="1123501.Wenmar_03719"/>
<dbReference type="InterPro" id="IPR049712">
    <property type="entry name" value="Poly_export"/>
</dbReference>
<dbReference type="Gene3D" id="3.30.1950.10">
    <property type="entry name" value="wza like domain"/>
    <property type="match status" value="1"/>
</dbReference>
<dbReference type="EMBL" id="AONG01000020">
    <property type="protein sequence ID" value="KIQ67759.1"/>
    <property type="molecule type" value="Genomic_DNA"/>
</dbReference>
<evidence type="ECO:0000313" key="4">
    <source>
        <dbReference type="Proteomes" id="UP000035100"/>
    </source>
</evidence>
<sequence>MEAGPMAIYDVVRGTHPARSMIAAAMVFASPTRGQEAGDPPPAYTLVPGDIVSVDYGGTADSVQALVDIDGQIRMPGVGAVGAASLTLDALEAVIESRIVATGQILDPAVTTTIAAYAPIVIAGDVGASGRYDYLPGMTVATAIGLGGGLRTEGAARLDLDRARAEAEGQQNSAALAIAAEVVRLARLDTTAALPVDGIDSLEAAPRIELSDPRRAAIPAPATARIAELLDAEQALLDAEVKRALELGALWTAEIAELRRQEGLLHQRIAVQDEIVAQVARDLEAAEDLQARGLRTASQLSSVQQRDADARARRLEIESALTSTFRAISDAQQQRAEFFLAWRLETLRQRAAGALALGEARLRYDRALAQSAILGGDAASVFPDSGMNVAFRLVSARPDRNLPDSGEIEAETPLLPGDTLVVTLEAAAD</sequence>
<dbReference type="InterPro" id="IPR003715">
    <property type="entry name" value="Poly_export_N"/>
</dbReference>
<dbReference type="AlphaFoldDB" id="A0A0D0PZI5"/>
<proteinExistence type="predicted"/>
<dbReference type="Gene3D" id="3.10.560.10">
    <property type="entry name" value="Outer membrane lipoprotein wza domain like"/>
    <property type="match status" value="1"/>
</dbReference>
<dbReference type="eggNOG" id="COG1596">
    <property type="taxonomic scope" value="Bacteria"/>
</dbReference>
<feature type="domain" description="Polysaccharide export protein N-terminal" evidence="2">
    <location>
        <begin position="40"/>
        <end position="114"/>
    </location>
</feature>